<evidence type="ECO:0000313" key="5">
    <source>
        <dbReference type="Proteomes" id="UP000008631"/>
    </source>
</evidence>
<organism evidence="4 5">
    <name type="scientific">Isosphaera pallida (strain ATCC 43644 / DSM 9630 / IS1B)</name>
    <dbReference type="NCBI Taxonomy" id="575540"/>
    <lineage>
        <taxon>Bacteria</taxon>
        <taxon>Pseudomonadati</taxon>
        <taxon>Planctomycetota</taxon>
        <taxon>Planctomycetia</taxon>
        <taxon>Isosphaerales</taxon>
        <taxon>Isosphaeraceae</taxon>
        <taxon>Isosphaera</taxon>
    </lineage>
</organism>
<reference evidence="4 5" key="2">
    <citation type="journal article" date="2011" name="Stand. Genomic Sci.">
        <title>Complete genome sequence of Isosphaera pallida type strain (IS1B).</title>
        <authorList>
            <consortium name="US DOE Joint Genome Institute (JGI-PGF)"/>
            <person name="Goker M."/>
            <person name="Cleland D."/>
            <person name="Saunders E."/>
            <person name="Lapidus A."/>
            <person name="Nolan M."/>
            <person name="Lucas S."/>
            <person name="Hammon N."/>
            <person name="Deshpande S."/>
            <person name="Cheng J.F."/>
            <person name="Tapia R."/>
            <person name="Han C."/>
            <person name="Goodwin L."/>
            <person name="Pitluck S."/>
            <person name="Liolios K."/>
            <person name="Pagani I."/>
            <person name="Ivanova N."/>
            <person name="Mavromatis K."/>
            <person name="Pati A."/>
            <person name="Chen A."/>
            <person name="Palaniappan K."/>
            <person name="Land M."/>
            <person name="Hauser L."/>
            <person name="Chang Y.J."/>
            <person name="Jeffries C.D."/>
            <person name="Detter J.C."/>
            <person name="Beck B."/>
            <person name="Woyke T."/>
            <person name="Bristow J."/>
            <person name="Eisen J.A."/>
            <person name="Markowitz V."/>
            <person name="Hugenholtz P."/>
            <person name="Kyrpides N.C."/>
            <person name="Klenk H.P."/>
        </authorList>
    </citation>
    <scope>NUCLEOTIDE SEQUENCE [LARGE SCALE GENOMIC DNA]</scope>
    <source>
        <strain evidence="5">ATCC 43644 / DSM 9630 / IS1B</strain>
    </source>
</reference>
<dbReference type="InParanoid" id="E8QY07"/>
<evidence type="ECO:0000256" key="1">
    <source>
        <dbReference type="ARBA" id="ARBA00004245"/>
    </source>
</evidence>
<evidence type="ECO:0000256" key="3">
    <source>
        <dbReference type="ARBA" id="ARBA00023212"/>
    </source>
</evidence>
<dbReference type="AlphaFoldDB" id="E8QY07"/>
<dbReference type="PANTHER" id="PTHR24107">
    <property type="entry name" value="YNEIN REGULATORY COMPLEX SUBUNIT 5"/>
    <property type="match status" value="1"/>
</dbReference>
<dbReference type="HOGENOM" id="CLU_493298_0_0_0"/>
<proteinExistence type="predicted"/>
<dbReference type="InterPro" id="IPR014338">
    <property type="entry name" value="CHP02996_rpt-companion-dom"/>
</dbReference>
<dbReference type="SUPFAM" id="SSF52047">
    <property type="entry name" value="RNI-like"/>
    <property type="match status" value="1"/>
</dbReference>
<dbReference type="EMBL" id="CP002353">
    <property type="protein sequence ID" value="ADV60986.1"/>
    <property type="molecule type" value="Genomic_DNA"/>
</dbReference>
<dbReference type="Pfam" id="PF13516">
    <property type="entry name" value="LRR_6"/>
    <property type="match status" value="3"/>
</dbReference>
<dbReference type="STRING" id="575540.Isop_0391"/>
<protein>
    <submittedName>
        <fullName evidence="4">Repeat-companion domain protein</fullName>
    </submittedName>
</protein>
<accession>E8QY07</accession>
<dbReference type="KEGG" id="ipa:Isop_0391"/>
<keyword evidence="2" id="KW-0963">Cytoplasm</keyword>
<keyword evidence="3" id="KW-0206">Cytoskeleton</keyword>
<dbReference type="Gene3D" id="3.80.10.10">
    <property type="entry name" value="Ribonuclease Inhibitor"/>
    <property type="match status" value="2"/>
</dbReference>
<dbReference type="GO" id="GO:0005856">
    <property type="term" value="C:cytoskeleton"/>
    <property type="evidence" value="ECO:0007669"/>
    <property type="project" value="UniProtKB-SubCell"/>
</dbReference>
<dbReference type="eggNOG" id="COG4886">
    <property type="taxonomic scope" value="Bacteria"/>
</dbReference>
<dbReference type="PANTHER" id="PTHR24107:SF2">
    <property type="entry name" value="NLR FAMILY CARD DOMAIN CONTAINING 3"/>
    <property type="match status" value="1"/>
</dbReference>
<reference key="1">
    <citation type="submission" date="2010-11" db="EMBL/GenBank/DDBJ databases">
        <title>The complete sequence of chromosome of Isophaera pallida ATCC 43644.</title>
        <authorList>
            <consortium name="US DOE Joint Genome Institute (JGI-PGF)"/>
            <person name="Lucas S."/>
            <person name="Copeland A."/>
            <person name="Lapidus A."/>
            <person name="Bruce D."/>
            <person name="Goodwin L."/>
            <person name="Pitluck S."/>
            <person name="Kyrpides N."/>
            <person name="Mavromatis K."/>
            <person name="Pagani I."/>
            <person name="Ivanova N."/>
            <person name="Saunders E."/>
            <person name="Brettin T."/>
            <person name="Detter J.C."/>
            <person name="Han C."/>
            <person name="Tapia R."/>
            <person name="Land M."/>
            <person name="Hauser L."/>
            <person name="Markowitz V."/>
            <person name="Cheng J.-F."/>
            <person name="Hugenholtz P."/>
            <person name="Woyke T."/>
            <person name="Wu D."/>
            <person name="Eisen J.A."/>
        </authorList>
    </citation>
    <scope>NUCLEOTIDE SEQUENCE</scope>
    <source>
        <strain>ATCC 43644</strain>
    </source>
</reference>
<dbReference type="InterPro" id="IPR032675">
    <property type="entry name" value="LRR_dom_sf"/>
</dbReference>
<name>E8QY07_ISOPI</name>
<dbReference type="Proteomes" id="UP000008631">
    <property type="component" value="Chromosome"/>
</dbReference>
<gene>
    <name evidence="4" type="ordered locus">Isop_0391</name>
</gene>
<evidence type="ECO:0000313" key="4">
    <source>
        <dbReference type="EMBL" id="ADV60986.1"/>
    </source>
</evidence>
<dbReference type="NCBIfam" id="TIGR02996">
    <property type="entry name" value="rpt_mate_G_obs"/>
    <property type="match status" value="1"/>
</dbReference>
<evidence type="ECO:0000256" key="2">
    <source>
        <dbReference type="ARBA" id="ARBA00022490"/>
    </source>
</evidence>
<keyword evidence="5" id="KW-1185">Reference proteome</keyword>
<dbReference type="InterPro" id="IPR001611">
    <property type="entry name" value="Leu-rich_rpt"/>
</dbReference>
<comment type="subcellular location">
    <subcellularLocation>
        <location evidence="1">Cytoplasm</location>
        <location evidence="1">Cytoskeleton</location>
    </subcellularLocation>
</comment>
<dbReference type="InterPro" id="IPR052410">
    <property type="entry name" value="DRC5"/>
</dbReference>
<sequence length="552" mass="61677">MTRSPVSEEQVPFLRAILAAPDDDAPALIHADWLEENGQPERAEFIRLQIERSRLEETDPAFVALRRREFELLRVWEKEWRREARPFDTASRPFERGYLRSGSFSHLDRFRRQAVELIDRVPLQRVRIGGFDQSAHGLETLANHPATPGLTTLALRSRRFLARQMQAFPRCSPERFRSLRVLDLGGHNRIGSSGVEALAGSDCVRGVVTLNLGGNDLAEAGLRALTASSCLTQLRALGLRGLFLTTAEVDALDRRGRFGELTRLEVSLCSDDPFAIARLVQGELIRRLERLDLVAHWYPDRLFDELELVPPECLRSLRWLGLEGVLSVEQIQRLGRAESLEGIRTLRLNRNALNDEGLVALADAPLLERIEHLDLTFNSFGSPGVRALIESPRLGRLKSLRIAQRTTRPIIDALETLIRSPLKNQLRLLEVAYSETNAGVLRRLANDSTMILRLRPINQFGLPATAGLGWEEPWRIELDPPLDRGDTWDHAPSLDPSPFAEPPEFSLASGGGPLRLDARAAAGFAEALRFHSARCFSSGTFAPVVVASSPDL</sequence>